<feature type="region of interest" description="Disordered" evidence="1">
    <location>
        <begin position="1"/>
        <end position="39"/>
    </location>
</feature>
<evidence type="ECO:0000313" key="2">
    <source>
        <dbReference type="EMBL" id="RVW86891.1"/>
    </source>
</evidence>
<gene>
    <name evidence="2" type="ORF">CK203_036034</name>
</gene>
<dbReference type="Proteomes" id="UP000288805">
    <property type="component" value="Unassembled WGS sequence"/>
</dbReference>
<organism evidence="2 3">
    <name type="scientific">Vitis vinifera</name>
    <name type="common">Grape</name>
    <dbReference type="NCBI Taxonomy" id="29760"/>
    <lineage>
        <taxon>Eukaryota</taxon>
        <taxon>Viridiplantae</taxon>
        <taxon>Streptophyta</taxon>
        <taxon>Embryophyta</taxon>
        <taxon>Tracheophyta</taxon>
        <taxon>Spermatophyta</taxon>
        <taxon>Magnoliopsida</taxon>
        <taxon>eudicotyledons</taxon>
        <taxon>Gunneridae</taxon>
        <taxon>Pentapetalae</taxon>
        <taxon>rosids</taxon>
        <taxon>Vitales</taxon>
        <taxon>Vitaceae</taxon>
        <taxon>Viteae</taxon>
        <taxon>Vitis</taxon>
    </lineage>
</organism>
<dbReference type="AlphaFoldDB" id="A0A438HR05"/>
<comment type="caution">
    <text evidence="2">The sequence shown here is derived from an EMBL/GenBank/DDBJ whole genome shotgun (WGS) entry which is preliminary data.</text>
</comment>
<protein>
    <submittedName>
        <fullName evidence="2">Uncharacterized protein</fullName>
    </submittedName>
</protein>
<evidence type="ECO:0000313" key="3">
    <source>
        <dbReference type="Proteomes" id="UP000288805"/>
    </source>
</evidence>
<evidence type="ECO:0000256" key="1">
    <source>
        <dbReference type="SAM" id="MobiDB-lite"/>
    </source>
</evidence>
<proteinExistence type="predicted"/>
<feature type="region of interest" description="Disordered" evidence="1">
    <location>
        <begin position="56"/>
        <end position="76"/>
    </location>
</feature>
<sequence length="292" mass="31991">MGDNQDRYSKGPLHRAILSAKGKAKIGHEDPENQQRGSAMKCGSRKLWNALFPSSSVCQQGDRSRSEPLMTERSMPVSDTLPLEDVAEAGTQLVQGCPEGGTTPTKDNAEQRNLLRAPFQSKRKEKMRNTAKRGDGAGIFPSFFSASSAFSFSSGVAPPHPSSSDINLSIPAFQSQFLTKNQVLSEIFSKKDDIGAYHLGFVGIPNRDDAVPQMARLNLLSKSFNYEKTKLSLPHGAPILDTISQGDTEFYQMGGFQLESLSPSKMAKVCEVLSSLDIKVYSRRKKRIATDI</sequence>
<reference evidence="2 3" key="1">
    <citation type="journal article" date="2018" name="PLoS Genet.">
        <title>Population sequencing reveals clonal diversity and ancestral inbreeding in the grapevine cultivar Chardonnay.</title>
        <authorList>
            <person name="Roach M.J."/>
            <person name="Johnson D.L."/>
            <person name="Bohlmann J."/>
            <person name="van Vuuren H.J."/>
            <person name="Jones S.J."/>
            <person name="Pretorius I.S."/>
            <person name="Schmidt S.A."/>
            <person name="Borneman A.R."/>
        </authorList>
    </citation>
    <scope>NUCLEOTIDE SEQUENCE [LARGE SCALE GENOMIC DNA]</scope>
    <source>
        <strain evidence="3">cv. Chardonnay</strain>
        <tissue evidence="2">Leaf</tissue>
    </source>
</reference>
<name>A0A438HR05_VITVI</name>
<dbReference type="EMBL" id="QGNW01000189">
    <property type="protein sequence ID" value="RVW86891.1"/>
    <property type="molecule type" value="Genomic_DNA"/>
</dbReference>
<accession>A0A438HR05</accession>